<evidence type="ECO:0000313" key="3">
    <source>
        <dbReference type="Proteomes" id="UP001500979"/>
    </source>
</evidence>
<proteinExistence type="predicted"/>
<sequence>MKVYRKQVKDLSVGDIIAEYPGPWRVTAIEGVTARCVAISATSLQSGHEGRRHHSPTDWVSVAA</sequence>
<evidence type="ECO:0000313" key="2">
    <source>
        <dbReference type="EMBL" id="GAA2778153.1"/>
    </source>
</evidence>
<name>A0ABN3V4I3_9PSEU</name>
<accession>A0ABN3V4I3</accession>
<keyword evidence="3" id="KW-1185">Reference proteome</keyword>
<evidence type="ECO:0000256" key="1">
    <source>
        <dbReference type="SAM" id="MobiDB-lite"/>
    </source>
</evidence>
<organism evidence="2 3">
    <name type="scientific">Saccharopolyspora taberi</name>
    <dbReference type="NCBI Taxonomy" id="60895"/>
    <lineage>
        <taxon>Bacteria</taxon>
        <taxon>Bacillati</taxon>
        <taxon>Actinomycetota</taxon>
        <taxon>Actinomycetes</taxon>
        <taxon>Pseudonocardiales</taxon>
        <taxon>Pseudonocardiaceae</taxon>
        <taxon>Saccharopolyspora</taxon>
    </lineage>
</organism>
<dbReference type="EMBL" id="BAAAUX010000005">
    <property type="protein sequence ID" value="GAA2778153.1"/>
    <property type="molecule type" value="Genomic_DNA"/>
</dbReference>
<dbReference type="Proteomes" id="UP001500979">
    <property type="component" value="Unassembled WGS sequence"/>
</dbReference>
<feature type="region of interest" description="Disordered" evidence="1">
    <location>
        <begin position="43"/>
        <end position="64"/>
    </location>
</feature>
<dbReference type="RefSeq" id="WP_344678114.1">
    <property type="nucleotide sequence ID" value="NZ_BAAAUX010000005.1"/>
</dbReference>
<gene>
    <name evidence="2" type="ORF">GCM10010470_09190</name>
</gene>
<comment type="caution">
    <text evidence="2">The sequence shown here is derived from an EMBL/GenBank/DDBJ whole genome shotgun (WGS) entry which is preliminary data.</text>
</comment>
<protein>
    <submittedName>
        <fullName evidence="2">Uncharacterized protein</fullName>
    </submittedName>
</protein>
<reference evidence="2 3" key="1">
    <citation type="journal article" date="2019" name="Int. J. Syst. Evol. Microbiol.">
        <title>The Global Catalogue of Microorganisms (GCM) 10K type strain sequencing project: providing services to taxonomists for standard genome sequencing and annotation.</title>
        <authorList>
            <consortium name="The Broad Institute Genomics Platform"/>
            <consortium name="The Broad Institute Genome Sequencing Center for Infectious Disease"/>
            <person name="Wu L."/>
            <person name="Ma J."/>
        </authorList>
    </citation>
    <scope>NUCLEOTIDE SEQUENCE [LARGE SCALE GENOMIC DNA]</scope>
    <source>
        <strain evidence="2 3">JCM 9383</strain>
    </source>
</reference>